<dbReference type="AlphaFoldDB" id="A0A5E9FWD4"/>
<evidence type="ECO:0000313" key="2">
    <source>
        <dbReference type="Proteomes" id="UP000199639"/>
    </source>
</evidence>
<dbReference type="Proteomes" id="UP000199639">
    <property type="component" value="Unassembled WGS sequence"/>
</dbReference>
<dbReference type="EMBL" id="FNIB01000004">
    <property type="protein sequence ID" value="SDN14642.1"/>
    <property type="molecule type" value="Genomic_DNA"/>
</dbReference>
<dbReference type="STRING" id="1424659.SAMN05216368_1042"/>
<proteinExistence type="predicted"/>
<protein>
    <submittedName>
        <fullName evidence="1">Uncharacterized protein</fullName>
    </submittedName>
</protein>
<accession>A0A5E9FWD4</accession>
<reference evidence="1 2" key="1">
    <citation type="submission" date="2016-10" db="EMBL/GenBank/DDBJ databases">
        <authorList>
            <person name="Varghese N."/>
            <person name="Submissions S."/>
        </authorList>
    </citation>
    <scope>NUCLEOTIDE SEQUENCE [LARGE SCALE GENOMIC DNA]</scope>
    <source>
        <strain evidence="1 2">CGMCC 1.11215</strain>
    </source>
</reference>
<organism evidence="1 2">
    <name type="scientific">Cryobacterium flavum</name>
    <dbReference type="NCBI Taxonomy" id="1424659"/>
    <lineage>
        <taxon>Bacteria</taxon>
        <taxon>Bacillati</taxon>
        <taxon>Actinomycetota</taxon>
        <taxon>Actinomycetes</taxon>
        <taxon>Micrococcales</taxon>
        <taxon>Microbacteriaceae</taxon>
        <taxon>Cryobacterium</taxon>
    </lineage>
</organism>
<evidence type="ECO:0000313" key="1">
    <source>
        <dbReference type="EMBL" id="SDN14642.1"/>
    </source>
</evidence>
<sequence length="36" mass="3814">MTGNTVLGFGLDSNDQVIGMNSNIQLYTNQGLDVIA</sequence>
<name>A0A5E9FWD4_9MICO</name>
<gene>
    <name evidence="1" type="ORF">SAMN05216368_1042</name>
</gene>